<proteinExistence type="inferred from homology"/>
<keyword evidence="1" id="KW-1003">Cell membrane</keyword>
<dbReference type="InterPro" id="IPR005628">
    <property type="entry name" value="GspK"/>
</dbReference>
<name>A0A0N9WHR6_PSEFL</name>
<sequence length="284" mass="31284">MSRQRGVALLSVLLVMSLALLLTGGMLRNHRLVVKSTAQQLHHVQLRQLVFSGERWALQRLRDPEMRASRSVNLAQTWAQATPPFEVEGGTLNIRVEDLAARFNLSALLAGGQIDPLTQQRWVRLLALLQIRNPDLATSHFGALTDLSQLRVWPGVDGEVLRRLQPMLALLPGNASLNINTASAQQLMTLDGMSETLARALVQQRPAEGYRSVQAFVEDPLLAGLELGSHGLGLGSRWFRITVDVAVGQSRLQLVSEVELDAKTRQVNVVQRRLLTSLTSESSS</sequence>
<dbReference type="RefSeq" id="WP_054595247.1">
    <property type="nucleotide sequence ID" value="NZ_CP012830.1"/>
</dbReference>
<dbReference type="SUPFAM" id="SSF81585">
    <property type="entry name" value="PsbU/PolX domain-like"/>
    <property type="match status" value="1"/>
</dbReference>
<feature type="domain" description="T2SS protein K second SAM-like" evidence="2">
    <location>
        <begin position="177"/>
        <end position="226"/>
    </location>
</feature>
<reference evidence="4" key="1">
    <citation type="submission" date="2015-09" db="EMBL/GenBank/DDBJ databases">
        <title>Whole genome sequence of Pseudomonas fluorescens FW300-N2E3.</title>
        <authorList>
            <person name="Ray J."/>
            <person name="Melnyk R."/>
            <person name="Deutschbauer A."/>
        </authorList>
    </citation>
    <scope>NUCLEOTIDE SEQUENCE [LARGE SCALE GENOMIC DNA]</scope>
    <source>
        <strain evidence="4">FW300-N2E3</strain>
    </source>
</reference>
<protein>
    <recommendedName>
        <fullName evidence="1">Type II secretion system protein K</fullName>
    </recommendedName>
</protein>
<dbReference type="Pfam" id="PF03934">
    <property type="entry name" value="T2SSK"/>
    <property type="match status" value="1"/>
</dbReference>
<dbReference type="InterPro" id="IPR045584">
    <property type="entry name" value="Pilin-like"/>
</dbReference>
<gene>
    <name evidence="3" type="ORF">AO353_12580</name>
</gene>
<dbReference type="PANTHER" id="PTHR38831">
    <property type="entry name" value="TYPE II SECRETION SYSTEM PROTEIN K"/>
    <property type="match status" value="1"/>
</dbReference>
<keyword evidence="1" id="KW-0472">Membrane</keyword>
<dbReference type="GO" id="GO:0009306">
    <property type="term" value="P:protein secretion"/>
    <property type="evidence" value="ECO:0007669"/>
    <property type="project" value="InterPro"/>
</dbReference>
<comment type="subcellular location">
    <subcellularLocation>
        <location evidence="1">Cell inner membrane</location>
    </subcellularLocation>
</comment>
<dbReference type="Proteomes" id="UP000066487">
    <property type="component" value="Chromosome"/>
</dbReference>
<evidence type="ECO:0000313" key="4">
    <source>
        <dbReference type="Proteomes" id="UP000066487"/>
    </source>
</evidence>
<dbReference type="InterPro" id="IPR049179">
    <property type="entry name" value="T2SSK_SAM-like_2nd"/>
</dbReference>
<dbReference type="PANTHER" id="PTHR38831:SF1">
    <property type="entry name" value="TYPE II SECRETION SYSTEM PROTEIN K-RELATED"/>
    <property type="match status" value="1"/>
</dbReference>
<evidence type="ECO:0000313" key="3">
    <source>
        <dbReference type="EMBL" id="ALI01877.1"/>
    </source>
</evidence>
<dbReference type="GO" id="GO:0005886">
    <property type="term" value="C:plasma membrane"/>
    <property type="evidence" value="ECO:0007669"/>
    <property type="project" value="UniProtKB-SubCell"/>
</dbReference>
<dbReference type="SUPFAM" id="SSF158544">
    <property type="entry name" value="GspK insert domain-like"/>
    <property type="match status" value="1"/>
</dbReference>
<evidence type="ECO:0000259" key="2">
    <source>
        <dbReference type="Pfam" id="PF03934"/>
    </source>
</evidence>
<dbReference type="InterPro" id="IPR038072">
    <property type="entry name" value="GspK_central_sf"/>
</dbReference>
<dbReference type="PIRSF" id="PIRSF002786">
    <property type="entry name" value="XcpX"/>
    <property type="match status" value="1"/>
</dbReference>
<organism evidence="3 4">
    <name type="scientific">Pseudomonas fluorescens</name>
    <dbReference type="NCBI Taxonomy" id="294"/>
    <lineage>
        <taxon>Bacteria</taxon>
        <taxon>Pseudomonadati</taxon>
        <taxon>Pseudomonadota</taxon>
        <taxon>Gammaproteobacteria</taxon>
        <taxon>Pseudomonadales</taxon>
        <taxon>Pseudomonadaceae</taxon>
        <taxon>Pseudomonas</taxon>
    </lineage>
</organism>
<dbReference type="AlphaFoldDB" id="A0A0N9WHR6"/>
<accession>A0A0N9WHR6</accession>
<dbReference type="Gene3D" id="3.30.1300.30">
    <property type="entry name" value="GSPII I/J protein-like"/>
    <property type="match status" value="1"/>
</dbReference>
<dbReference type="EMBL" id="CP012830">
    <property type="protein sequence ID" value="ALI01877.1"/>
    <property type="molecule type" value="Genomic_DNA"/>
</dbReference>
<dbReference type="OrthoDB" id="5293133at2"/>
<comment type="similarity">
    <text evidence="1">Belongs to the GSP K family.</text>
</comment>
<dbReference type="Gene3D" id="1.10.40.60">
    <property type="entry name" value="EpsJ-like"/>
    <property type="match status" value="1"/>
</dbReference>
<keyword evidence="1" id="KW-0997">Cell inner membrane</keyword>
<evidence type="ECO:0000256" key="1">
    <source>
        <dbReference type="PIRNR" id="PIRNR002786"/>
    </source>
</evidence>
<dbReference type="SUPFAM" id="SSF54523">
    <property type="entry name" value="Pili subunits"/>
    <property type="match status" value="1"/>
</dbReference>
<keyword evidence="1" id="KW-0813">Transport</keyword>
<reference evidence="3 4" key="2">
    <citation type="journal article" date="2018" name="Nature">
        <title>Mutant phenotypes for thousands of bacterial genes of unknown function.</title>
        <authorList>
            <person name="Price M.N."/>
            <person name="Wetmore K.M."/>
            <person name="Waters R.J."/>
            <person name="Callaghan M."/>
            <person name="Ray J."/>
            <person name="Liu H."/>
            <person name="Kuehl J.V."/>
            <person name="Melnyk R.A."/>
            <person name="Lamson J.S."/>
            <person name="Suh Y."/>
            <person name="Carlson H.K."/>
            <person name="Esquivel Z."/>
            <person name="Sadeeshkumar H."/>
            <person name="Chakraborty R."/>
            <person name="Zane G.M."/>
            <person name="Rubin B.E."/>
            <person name="Wall J.D."/>
            <person name="Visel A."/>
            <person name="Bristow J."/>
            <person name="Blow M.J."/>
            <person name="Arkin A.P."/>
            <person name="Deutschbauer A.M."/>
        </authorList>
    </citation>
    <scope>NUCLEOTIDE SEQUENCE [LARGE SCALE GENOMIC DNA]</scope>
    <source>
        <strain evidence="3 4">FW300-N2E3</strain>
    </source>
</reference>